<keyword evidence="3 7" id="KW-0812">Transmembrane</keyword>
<dbReference type="AlphaFoldDB" id="A0A9X4QT40"/>
<keyword evidence="5 7" id="KW-0472">Membrane</keyword>
<keyword evidence="2" id="KW-1003">Cell membrane</keyword>
<organism evidence="9 10">
    <name type="scientific">Cohnella rhizosphaerae</name>
    <dbReference type="NCBI Taxonomy" id="1457232"/>
    <lineage>
        <taxon>Bacteria</taxon>
        <taxon>Bacillati</taxon>
        <taxon>Bacillota</taxon>
        <taxon>Bacilli</taxon>
        <taxon>Bacillales</taxon>
        <taxon>Paenibacillaceae</taxon>
        <taxon>Cohnella</taxon>
    </lineage>
</organism>
<accession>A0A9X4QT40</accession>
<evidence type="ECO:0000256" key="7">
    <source>
        <dbReference type="SAM" id="Phobius"/>
    </source>
</evidence>
<dbReference type="CDD" id="cd18774">
    <property type="entry name" value="PDC2_HK_sensor"/>
    <property type="match status" value="1"/>
</dbReference>
<comment type="caution">
    <text evidence="9">The sequence shown here is derived from an EMBL/GenBank/DDBJ whole genome shotgun (WGS) entry which is preliminary data.</text>
</comment>
<sequence>MQRTHEDRGASDARSRPAMIYSLRGKVALTFVVLFMIPFIAVIVMLSRQASDIIGSSVEASALQSMDQYTTYLRTVMAQAENVGQQAIGSDVLQKWTTARLSGRETEYERYRVTQSLRQYFYSLVQFNPTVASIEVYDDQGGFVGLQGDDAGEPFLSADWYKAAQASIAWLAARPDPLSDEGTEMNGMTLPIVHLASLEKIGVLKVDVRTDLLREPLEKIRLGRSGAAFLLDRSGKPILGQDLARAQGLSAAALQAIAADAADAGEAAEPRMKRSGSDGILFYRQLPEVDWLLVGWVPEKGSVRQGPPDEAFAAAAGRSPAGADPALRLLAVLGHREAALPTRESDEIRGEGRMANGRGGGADPAGGRDRGRLRHFRVPRDAGQFAAIDQTAVRAARAAKGYRAQGAAAADQSPFPVQHARRDQRLVRAAQARGGDRRDGVARTDAAVFAQARQQLGESVGGAAVRPQIRQHRQGLLRRRYRGRDSGRTGAGRRPGRQVHPAAARGERRQAQP</sequence>
<evidence type="ECO:0000256" key="4">
    <source>
        <dbReference type="ARBA" id="ARBA00022989"/>
    </source>
</evidence>
<dbReference type="Gene3D" id="3.30.450.20">
    <property type="entry name" value="PAS domain"/>
    <property type="match status" value="1"/>
</dbReference>
<reference evidence="9" key="1">
    <citation type="submission" date="2022-10" db="EMBL/GenBank/DDBJ databases">
        <title>Comparative genomic analysis of Cohnella hashimotonis sp. nov., isolated from the International Space Station.</title>
        <authorList>
            <person name="Simpson A."/>
            <person name="Venkateswaran K."/>
        </authorList>
    </citation>
    <scope>NUCLEOTIDE SEQUENCE</scope>
    <source>
        <strain evidence="9">DSM 28161</strain>
    </source>
</reference>
<evidence type="ECO:0000259" key="8">
    <source>
        <dbReference type="Pfam" id="PF02743"/>
    </source>
</evidence>
<keyword evidence="10" id="KW-1185">Reference proteome</keyword>
<evidence type="ECO:0000256" key="1">
    <source>
        <dbReference type="ARBA" id="ARBA00004651"/>
    </source>
</evidence>
<evidence type="ECO:0000256" key="3">
    <source>
        <dbReference type="ARBA" id="ARBA00022692"/>
    </source>
</evidence>
<feature type="region of interest" description="Disordered" evidence="6">
    <location>
        <begin position="457"/>
        <end position="513"/>
    </location>
</feature>
<gene>
    <name evidence="9" type="ORF">OMP40_11825</name>
</gene>
<evidence type="ECO:0000313" key="10">
    <source>
        <dbReference type="Proteomes" id="UP001153404"/>
    </source>
</evidence>
<evidence type="ECO:0000256" key="2">
    <source>
        <dbReference type="ARBA" id="ARBA00022475"/>
    </source>
</evidence>
<evidence type="ECO:0000256" key="5">
    <source>
        <dbReference type="ARBA" id="ARBA00023136"/>
    </source>
</evidence>
<name>A0A9X4QT40_9BACL</name>
<dbReference type="EMBL" id="JAPDIA010000003">
    <property type="protein sequence ID" value="MDG0809954.1"/>
    <property type="molecule type" value="Genomic_DNA"/>
</dbReference>
<feature type="transmembrane region" description="Helical" evidence="7">
    <location>
        <begin position="27"/>
        <end position="46"/>
    </location>
</feature>
<keyword evidence="4 7" id="KW-1133">Transmembrane helix</keyword>
<feature type="domain" description="Cache" evidence="8">
    <location>
        <begin position="54"/>
        <end position="294"/>
    </location>
</feature>
<dbReference type="InterPro" id="IPR033479">
    <property type="entry name" value="dCache_1"/>
</dbReference>
<dbReference type="Pfam" id="PF02743">
    <property type="entry name" value="dCache_1"/>
    <property type="match status" value="1"/>
</dbReference>
<feature type="compositionally biased region" description="Basic residues" evidence="6">
    <location>
        <begin position="469"/>
        <end position="482"/>
    </location>
</feature>
<evidence type="ECO:0000313" key="9">
    <source>
        <dbReference type="EMBL" id="MDG0809954.1"/>
    </source>
</evidence>
<evidence type="ECO:0000256" key="6">
    <source>
        <dbReference type="SAM" id="MobiDB-lite"/>
    </source>
</evidence>
<comment type="subcellular location">
    <subcellularLocation>
        <location evidence="1">Cell membrane</location>
        <topology evidence="1">Multi-pass membrane protein</topology>
    </subcellularLocation>
</comment>
<dbReference type="GO" id="GO:0005886">
    <property type="term" value="C:plasma membrane"/>
    <property type="evidence" value="ECO:0007669"/>
    <property type="project" value="UniProtKB-SubCell"/>
</dbReference>
<protein>
    <submittedName>
        <fullName evidence="9">Cache domain-containing protein</fullName>
    </submittedName>
</protein>
<feature type="region of interest" description="Disordered" evidence="6">
    <location>
        <begin position="350"/>
        <end position="370"/>
    </location>
</feature>
<dbReference type="Proteomes" id="UP001153404">
    <property type="component" value="Unassembled WGS sequence"/>
</dbReference>
<proteinExistence type="predicted"/>